<name>A0A9J6AUS9_SOLCO</name>
<protein>
    <submittedName>
        <fullName evidence="1">Uncharacterized protein</fullName>
    </submittedName>
</protein>
<evidence type="ECO:0000313" key="2">
    <source>
        <dbReference type="Proteomes" id="UP000824120"/>
    </source>
</evidence>
<comment type="caution">
    <text evidence="1">The sequence shown here is derived from an EMBL/GenBank/DDBJ whole genome shotgun (WGS) entry which is preliminary data.</text>
</comment>
<proteinExistence type="predicted"/>
<keyword evidence="2" id="KW-1185">Reference proteome</keyword>
<accession>A0A9J6AUS9</accession>
<dbReference type="AlphaFoldDB" id="A0A9J6AUS9"/>
<gene>
    <name evidence="1" type="ORF">H5410_013406</name>
</gene>
<reference evidence="1 2" key="1">
    <citation type="submission" date="2020-09" db="EMBL/GenBank/DDBJ databases">
        <title>De no assembly of potato wild relative species, Solanum commersonii.</title>
        <authorList>
            <person name="Cho K."/>
        </authorList>
    </citation>
    <scope>NUCLEOTIDE SEQUENCE [LARGE SCALE GENOMIC DNA]</scope>
    <source>
        <strain evidence="1">LZ3.2</strain>
        <tissue evidence="1">Leaf</tissue>
    </source>
</reference>
<dbReference type="Proteomes" id="UP000824120">
    <property type="component" value="Chromosome 2"/>
</dbReference>
<sequence length="134" mass="15544">MGLKNLNRKEFMGIRQKIEKTRSDLQVLQEIITIQREGTKRKAINYNLCWQKITHPTEIKTKNINFYKGLMGSSTHKLLTIYRTIMRTGTQLTHDQQLALCDEVTKWEIKSSLWSIGNDKAPSVDEYNALLAFA</sequence>
<dbReference type="EMBL" id="JACXVP010000002">
    <property type="protein sequence ID" value="KAG5628188.1"/>
    <property type="molecule type" value="Genomic_DNA"/>
</dbReference>
<evidence type="ECO:0000313" key="1">
    <source>
        <dbReference type="EMBL" id="KAG5628188.1"/>
    </source>
</evidence>
<organism evidence="1 2">
    <name type="scientific">Solanum commersonii</name>
    <name type="common">Commerson's wild potato</name>
    <name type="synonym">Commerson's nightshade</name>
    <dbReference type="NCBI Taxonomy" id="4109"/>
    <lineage>
        <taxon>Eukaryota</taxon>
        <taxon>Viridiplantae</taxon>
        <taxon>Streptophyta</taxon>
        <taxon>Embryophyta</taxon>
        <taxon>Tracheophyta</taxon>
        <taxon>Spermatophyta</taxon>
        <taxon>Magnoliopsida</taxon>
        <taxon>eudicotyledons</taxon>
        <taxon>Gunneridae</taxon>
        <taxon>Pentapetalae</taxon>
        <taxon>asterids</taxon>
        <taxon>lamiids</taxon>
        <taxon>Solanales</taxon>
        <taxon>Solanaceae</taxon>
        <taxon>Solanoideae</taxon>
        <taxon>Solaneae</taxon>
        <taxon>Solanum</taxon>
    </lineage>
</organism>